<keyword evidence="2" id="KW-1185">Reference proteome</keyword>
<proteinExistence type="predicted"/>
<sequence length="71" mass="7569">MTTEDWARNIVADELGMKVEVYDDGSEAGMYDLIIGSASAPEYAIECVGAVDPVATETWNIGPAKGPIKVH</sequence>
<evidence type="ECO:0000313" key="1">
    <source>
        <dbReference type="EMBL" id="RUO55527.1"/>
    </source>
</evidence>
<gene>
    <name evidence="1" type="ORF">CWI70_01710</name>
</gene>
<name>A0A432Y3K1_9GAMM</name>
<dbReference type="Proteomes" id="UP000287649">
    <property type="component" value="Unassembled WGS sequence"/>
</dbReference>
<dbReference type="EMBL" id="PIPX01000001">
    <property type="protein sequence ID" value="RUO55527.1"/>
    <property type="molecule type" value="Genomic_DNA"/>
</dbReference>
<comment type="caution">
    <text evidence="1">The sequence shown here is derived from an EMBL/GenBank/DDBJ whole genome shotgun (WGS) entry which is preliminary data.</text>
</comment>
<protein>
    <submittedName>
        <fullName evidence="1">Uncharacterized protein</fullName>
    </submittedName>
</protein>
<dbReference type="OrthoDB" id="6401516at2"/>
<dbReference type="RefSeq" id="WP_126769983.1">
    <property type="nucleotide sequence ID" value="NZ_PIPX01000001.1"/>
</dbReference>
<accession>A0A432Y3K1</accession>
<evidence type="ECO:0000313" key="2">
    <source>
        <dbReference type="Proteomes" id="UP000287649"/>
    </source>
</evidence>
<reference evidence="2" key="1">
    <citation type="journal article" date="2018" name="Front. Microbiol.">
        <title>Genome-Based Analysis Reveals the Taxonomy and Diversity of the Family Idiomarinaceae.</title>
        <authorList>
            <person name="Liu Y."/>
            <person name="Lai Q."/>
            <person name="Shao Z."/>
        </authorList>
    </citation>
    <scope>NUCLEOTIDE SEQUENCE [LARGE SCALE GENOMIC DNA]</scope>
    <source>
        <strain evidence="2">PO-M2</strain>
    </source>
</reference>
<dbReference type="AlphaFoldDB" id="A0A432Y3K1"/>
<organism evidence="1 2">
    <name type="scientific">Pseudidiomarina homiensis</name>
    <dbReference type="NCBI Taxonomy" id="364198"/>
    <lineage>
        <taxon>Bacteria</taxon>
        <taxon>Pseudomonadati</taxon>
        <taxon>Pseudomonadota</taxon>
        <taxon>Gammaproteobacteria</taxon>
        <taxon>Alteromonadales</taxon>
        <taxon>Idiomarinaceae</taxon>
        <taxon>Pseudidiomarina</taxon>
    </lineage>
</organism>